<dbReference type="PANTHER" id="PTHR31209">
    <property type="entry name" value="COFACTOR-INDEPENDENT PHOSPHOGLYCERATE MUTASE"/>
    <property type="match status" value="1"/>
</dbReference>
<dbReference type="Pfam" id="PF01676">
    <property type="entry name" value="Metalloenzyme"/>
    <property type="match status" value="1"/>
</dbReference>
<dbReference type="GO" id="GO:0046872">
    <property type="term" value="F:metal ion binding"/>
    <property type="evidence" value="ECO:0007669"/>
    <property type="project" value="InterPro"/>
</dbReference>
<gene>
    <name evidence="8" type="primary">apgM</name>
    <name evidence="8" type="ORF">IAA70_03845</name>
</gene>
<proteinExistence type="inferred from homology"/>
<comment type="function">
    <text evidence="2">Catalyzes the interconversion of 2-phosphoglycerate and 3-phosphoglycerate.</text>
</comment>
<evidence type="ECO:0000259" key="7">
    <source>
        <dbReference type="Pfam" id="PF01676"/>
    </source>
</evidence>
<comment type="pathway">
    <text evidence="3">Carbohydrate degradation.</text>
</comment>
<dbReference type="InterPro" id="IPR017850">
    <property type="entry name" value="Alkaline_phosphatase_core_sf"/>
</dbReference>
<dbReference type="NCBIfam" id="TIGR00306">
    <property type="entry name" value="apgM"/>
    <property type="match status" value="1"/>
</dbReference>
<feature type="domain" description="Metalloenzyme" evidence="7">
    <location>
        <begin position="1"/>
        <end position="396"/>
    </location>
</feature>
<sequence length="414" mass="44211">MKYLLVIGDGMADNPVPELDGKTPLEAVDTPAIDALARGGMLGSVRTVPKELPPGSDTAILSIFGCDPRRYFTGRSPLEAAGCGVALEPGCASFRCNMVCLEDGDKPFGEKKILSHNAGSIDGETSMAIITELCADPEFHAALEAAGMTIAPTPSFRHIAQQRGGDIRGLVATPPHDILGQEIGKYEFSGNENAKVLWNLMELANKKLEHLPRNEARRAQSKKPANGIWFWAEGTAVALPSFVARYGCGGSVISAVPLVHGIGALVGLKPITVEGATGEVDTNYAGKLQAAKDALAAGDQFLCVHLEAPDESTHNGSLSDKCLAIRQLDELIVAPLVAWLKEQHMDFRLLLLSDHKTLMSTRTHDGDPVPFLIYDSTAVKDGTLGYTEKNGEQGVFVEDGVELMNLLFEKASPV</sequence>
<name>A0A9D1D7D1_9FIRM</name>
<dbReference type="Pfam" id="PF10143">
    <property type="entry name" value="PhosphMutase"/>
    <property type="match status" value="1"/>
</dbReference>
<dbReference type="AlphaFoldDB" id="A0A9D1D7D1"/>
<dbReference type="EMBL" id="DVGD01000111">
    <property type="protein sequence ID" value="HIR09518.1"/>
    <property type="molecule type" value="Genomic_DNA"/>
</dbReference>
<dbReference type="CDD" id="cd16011">
    <property type="entry name" value="iPGM_like"/>
    <property type="match status" value="1"/>
</dbReference>
<comment type="similarity">
    <text evidence="4">Belongs to the BPG-independent phosphoglycerate mutase family. A-PGAM subfamily.</text>
</comment>
<dbReference type="PIRSF" id="PIRSF006392">
    <property type="entry name" value="IPGAM_arch"/>
    <property type="match status" value="1"/>
</dbReference>
<dbReference type="PANTHER" id="PTHR31209:SF4">
    <property type="entry name" value="2,3-BISPHOSPHOGLYCERATE-INDEPENDENT PHOSPHOGLYCERATE MUTASE"/>
    <property type="match status" value="1"/>
</dbReference>
<evidence type="ECO:0000256" key="4">
    <source>
        <dbReference type="ARBA" id="ARBA00005524"/>
    </source>
</evidence>
<dbReference type="SUPFAM" id="SSF53649">
    <property type="entry name" value="Alkaline phosphatase-like"/>
    <property type="match status" value="1"/>
</dbReference>
<organism evidence="8 9">
    <name type="scientific">Candidatus Avoscillospira stercoripullorum</name>
    <dbReference type="NCBI Taxonomy" id="2840709"/>
    <lineage>
        <taxon>Bacteria</taxon>
        <taxon>Bacillati</taxon>
        <taxon>Bacillota</taxon>
        <taxon>Clostridia</taxon>
        <taxon>Eubacteriales</taxon>
        <taxon>Oscillospiraceae</taxon>
        <taxon>Oscillospiraceae incertae sedis</taxon>
        <taxon>Candidatus Avoscillospira</taxon>
    </lineage>
</organism>
<comment type="catalytic activity">
    <reaction evidence="1">
        <text>(2R)-2-phosphoglycerate = (2R)-3-phosphoglycerate</text>
        <dbReference type="Rhea" id="RHEA:15901"/>
        <dbReference type="ChEBI" id="CHEBI:58272"/>
        <dbReference type="ChEBI" id="CHEBI:58289"/>
        <dbReference type="EC" id="5.4.2.12"/>
    </reaction>
</comment>
<dbReference type="Gene3D" id="3.40.720.10">
    <property type="entry name" value="Alkaline Phosphatase, subunit A"/>
    <property type="match status" value="2"/>
</dbReference>
<protein>
    <submittedName>
        <fullName evidence="8">2,3-bisphosphoglycerate-independent phosphoglycerate mutase</fullName>
        <ecNumber evidence="8">5.4.2.12</ecNumber>
    </submittedName>
</protein>
<dbReference type="GO" id="GO:0004619">
    <property type="term" value="F:phosphoglycerate mutase activity"/>
    <property type="evidence" value="ECO:0007669"/>
    <property type="project" value="UniProtKB-EC"/>
</dbReference>
<evidence type="ECO:0000256" key="2">
    <source>
        <dbReference type="ARBA" id="ARBA00002315"/>
    </source>
</evidence>
<dbReference type="GO" id="GO:0006096">
    <property type="term" value="P:glycolytic process"/>
    <property type="evidence" value="ECO:0007669"/>
    <property type="project" value="UniProtKB-KW"/>
</dbReference>
<dbReference type="InterPro" id="IPR004456">
    <property type="entry name" value="Pglycerate_mutase_ApgM"/>
</dbReference>
<evidence type="ECO:0000256" key="1">
    <source>
        <dbReference type="ARBA" id="ARBA00000370"/>
    </source>
</evidence>
<evidence type="ECO:0000256" key="6">
    <source>
        <dbReference type="ARBA" id="ARBA00023235"/>
    </source>
</evidence>
<keyword evidence="5" id="KW-0324">Glycolysis</keyword>
<evidence type="ECO:0000313" key="8">
    <source>
        <dbReference type="EMBL" id="HIR09518.1"/>
    </source>
</evidence>
<accession>A0A9D1D7D1</accession>
<comment type="caution">
    <text evidence="8">The sequence shown here is derived from an EMBL/GenBank/DDBJ whole genome shotgun (WGS) entry which is preliminary data.</text>
</comment>
<dbReference type="Proteomes" id="UP000824258">
    <property type="component" value="Unassembled WGS sequence"/>
</dbReference>
<reference evidence="8" key="2">
    <citation type="journal article" date="2021" name="PeerJ">
        <title>Extensive microbial diversity within the chicken gut microbiome revealed by metagenomics and culture.</title>
        <authorList>
            <person name="Gilroy R."/>
            <person name="Ravi A."/>
            <person name="Getino M."/>
            <person name="Pursley I."/>
            <person name="Horton D.L."/>
            <person name="Alikhan N.F."/>
            <person name="Baker D."/>
            <person name="Gharbi K."/>
            <person name="Hall N."/>
            <person name="Watson M."/>
            <person name="Adriaenssens E.M."/>
            <person name="Foster-Nyarko E."/>
            <person name="Jarju S."/>
            <person name="Secka A."/>
            <person name="Antonio M."/>
            <person name="Oren A."/>
            <person name="Chaudhuri R.R."/>
            <person name="La Ragione R."/>
            <person name="Hildebrand F."/>
            <person name="Pallen M.J."/>
        </authorList>
    </citation>
    <scope>NUCLEOTIDE SEQUENCE</scope>
    <source>
        <strain evidence="8">ChiHjej9B8-7071</strain>
    </source>
</reference>
<evidence type="ECO:0000256" key="5">
    <source>
        <dbReference type="ARBA" id="ARBA00023152"/>
    </source>
</evidence>
<reference evidence="8" key="1">
    <citation type="submission" date="2020-10" db="EMBL/GenBank/DDBJ databases">
        <authorList>
            <person name="Gilroy R."/>
        </authorList>
    </citation>
    <scope>NUCLEOTIDE SEQUENCE</scope>
    <source>
        <strain evidence="8">ChiHjej9B8-7071</strain>
    </source>
</reference>
<dbReference type="EC" id="5.4.2.12" evidence="8"/>
<evidence type="ECO:0000256" key="3">
    <source>
        <dbReference type="ARBA" id="ARBA00004921"/>
    </source>
</evidence>
<dbReference type="InterPro" id="IPR006124">
    <property type="entry name" value="Metalloenzyme"/>
</dbReference>
<keyword evidence="6 8" id="KW-0413">Isomerase</keyword>
<evidence type="ECO:0000313" key="9">
    <source>
        <dbReference type="Proteomes" id="UP000824258"/>
    </source>
</evidence>